<dbReference type="PANTHER" id="PTHR22931">
    <property type="entry name" value="PHOSPHOENOLPYRUVATE DIKINASE-RELATED"/>
    <property type="match status" value="1"/>
</dbReference>
<dbReference type="PANTHER" id="PTHR22931:SF9">
    <property type="entry name" value="PYRUVATE, PHOSPHATE DIKINASE 1, CHLOROPLASTIC"/>
    <property type="match status" value="1"/>
</dbReference>
<dbReference type="Pfam" id="PF01326">
    <property type="entry name" value="PPDK_N"/>
    <property type="match status" value="3"/>
</dbReference>
<dbReference type="Proteomes" id="UP000002212">
    <property type="component" value="Plasmid pROB02"/>
</dbReference>
<dbReference type="InterPro" id="IPR013815">
    <property type="entry name" value="ATP_grasp_subdomain_1"/>
</dbReference>
<dbReference type="GO" id="GO:0016301">
    <property type="term" value="F:kinase activity"/>
    <property type="evidence" value="ECO:0007669"/>
    <property type="project" value="UniProtKB-KW"/>
</dbReference>
<evidence type="ECO:0000259" key="2">
    <source>
        <dbReference type="Pfam" id="PF01326"/>
    </source>
</evidence>
<protein>
    <submittedName>
        <fullName evidence="3">Putative pyruvate, phosphate dikinase</fullName>
        <ecNumber evidence="3">2.7.9.1</ecNumber>
    </submittedName>
</protein>
<dbReference type="InterPro" id="IPR002192">
    <property type="entry name" value="PPDK_AMP/ATP-bd"/>
</dbReference>
<keyword evidence="3" id="KW-0670">Pyruvate</keyword>
<dbReference type="KEGG" id="rop:ROP_pROB02-01200"/>
<dbReference type="EC" id="2.7.9.1" evidence="3"/>
<dbReference type="InterPro" id="IPR036637">
    <property type="entry name" value="Phosphohistidine_dom_sf"/>
</dbReference>
<evidence type="ECO:0000313" key="3">
    <source>
        <dbReference type="EMBL" id="BAH47133.1"/>
    </source>
</evidence>
<geneLocation type="plasmid" evidence="3 4">
    <name>pROB02</name>
</geneLocation>
<dbReference type="Gene3D" id="3.30.470.20">
    <property type="entry name" value="ATP-grasp fold, B domain"/>
    <property type="match status" value="1"/>
</dbReference>
<dbReference type="Gene3D" id="1.10.189.10">
    <property type="entry name" value="Pyruvate Phosphate Dikinase, domain 2"/>
    <property type="match status" value="1"/>
</dbReference>
<sequence length="542" mass="58539">MGDAAPLTAAIYPFDHPHRARPRALTDLLGGKGAGLAEMISTLGINVPPGFTISVPLCQRYRREGWPEGLDEAITLHTSRLGDRMGRRFGDHNDPLLVAVRSGAPVSMPGMLDTVLNLGLNEYTVEGLAKVSGDEKFAWDSYRRFLHMYATTVMGVHCDELYVGHSGDTTESLREHVVLLRERIRQVAGRDVPAEPTVQLREAVEAVFRSWDSQRARTYRAKEGIDESMGTAVNVQAMVFGNRGLNSGTGVVFTRDPSTGEAVLYGDYLPMAQGEDVVAGTAHTLPIADLEQLHPAIYTELQETLRRLEVHYRDVCDVEFTIENGRLWLLQTRAGKRSAVAAVRIAVDLVNDPDIRLTPTEAVSRVPAAVRQRARDEALAHVGADDAAHDLVTTGLGASPGRAVGRVVLTSDEAADADDDVILVRPETKPEDVAGMAASVGLLTTKGGLVSHAAVVARGWNIPAVVGAQDLTCSANGIHAPSGLLIRVGDVITIDGTTGQVWRGAVTTPTDEIVIRAIEHELPQLPALEEWARQYAHEGEEQ</sequence>
<dbReference type="Pfam" id="PF00391">
    <property type="entry name" value="PEP-utilizers"/>
    <property type="match status" value="1"/>
</dbReference>
<keyword evidence="3" id="KW-0418">Kinase</keyword>
<dbReference type="EMBL" id="AP011117">
    <property type="protein sequence ID" value="BAH47133.1"/>
    <property type="molecule type" value="Genomic_DNA"/>
</dbReference>
<dbReference type="InterPro" id="IPR010121">
    <property type="entry name" value="Pyruvate_phosphate_dikinase"/>
</dbReference>
<feature type="domain" description="Pyruvate phosphate dikinase AMP/ATP-binding" evidence="2">
    <location>
        <begin position="66"/>
        <end position="282"/>
    </location>
</feature>
<gene>
    <name evidence="3" type="ordered locus">ROP_pROB02-01200</name>
</gene>
<keyword evidence="3" id="KW-0614">Plasmid</keyword>
<dbReference type="PATRIC" id="fig|632772.20.peg.8500"/>
<dbReference type="InterPro" id="IPR008279">
    <property type="entry name" value="PEP-util_enz_mobile_dom"/>
</dbReference>
<dbReference type="HOGENOM" id="CLU_015345_2_0_11"/>
<dbReference type="SUPFAM" id="SSF52009">
    <property type="entry name" value="Phosphohistidine domain"/>
    <property type="match status" value="1"/>
</dbReference>
<feature type="domain" description="PEP-utilising enzyme mobile" evidence="1">
    <location>
        <begin position="418"/>
        <end position="499"/>
    </location>
</feature>
<organism evidence="3 4">
    <name type="scientific">Rhodococcus opacus (strain B4)</name>
    <dbReference type="NCBI Taxonomy" id="632772"/>
    <lineage>
        <taxon>Bacteria</taxon>
        <taxon>Bacillati</taxon>
        <taxon>Actinomycetota</taxon>
        <taxon>Actinomycetes</taxon>
        <taxon>Mycobacteriales</taxon>
        <taxon>Nocardiaceae</taxon>
        <taxon>Rhodococcus</taxon>
    </lineage>
</organism>
<evidence type="ECO:0000259" key="1">
    <source>
        <dbReference type="Pfam" id="PF00391"/>
    </source>
</evidence>
<dbReference type="GO" id="GO:0050242">
    <property type="term" value="F:pyruvate, phosphate dikinase activity"/>
    <property type="evidence" value="ECO:0007669"/>
    <property type="project" value="UniProtKB-EC"/>
</dbReference>
<name>C1BDT0_RHOOB</name>
<dbReference type="SUPFAM" id="SSF56059">
    <property type="entry name" value="Glutathione synthetase ATP-binding domain-like"/>
    <property type="match status" value="1"/>
</dbReference>
<evidence type="ECO:0000313" key="4">
    <source>
        <dbReference type="Proteomes" id="UP000002212"/>
    </source>
</evidence>
<keyword evidence="3" id="KW-0808">Transferase</keyword>
<dbReference type="Gene3D" id="3.30.1490.20">
    <property type="entry name" value="ATP-grasp fold, A domain"/>
    <property type="match status" value="1"/>
</dbReference>
<proteinExistence type="predicted"/>
<feature type="domain" description="Pyruvate phosphate dikinase AMP/ATP-binding" evidence="2">
    <location>
        <begin position="27"/>
        <end position="64"/>
    </location>
</feature>
<accession>C1BDT0</accession>
<reference evidence="3 4" key="1">
    <citation type="journal article" date="2005" name="J. Biosci. Bioeng.">
        <title>Isolation and characterization of benzene-tolerant Rhodococcus opacus strains.</title>
        <authorList>
            <person name="Na K.S."/>
            <person name="Kuroda A."/>
            <person name="Takiguchi N."/>
            <person name="Ikeda T."/>
            <person name="Ohtake H."/>
            <person name="Kato J."/>
        </authorList>
    </citation>
    <scope>NUCLEOTIDE SEQUENCE [LARGE SCALE GENOMIC DNA]</scope>
    <source>
        <strain evidence="3 4">B4</strain>
        <plasmid evidence="3">pROB02</plasmid>
    </source>
</reference>
<dbReference type="Gene3D" id="1.20.80.30">
    <property type="match status" value="1"/>
</dbReference>
<dbReference type="NCBIfam" id="NF004531">
    <property type="entry name" value="PRK05878.1"/>
    <property type="match status" value="1"/>
</dbReference>
<dbReference type="GO" id="GO:0005524">
    <property type="term" value="F:ATP binding"/>
    <property type="evidence" value="ECO:0007669"/>
    <property type="project" value="InterPro"/>
</dbReference>
<dbReference type="AlphaFoldDB" id="C1BDT0"/>
<dbReference type="Gene3D" id="3.50.30.10">
    <property type="entry name" value="Phosphohistidine domain"/>
    <property type="match status" value="1"/>
</dbReference>
<reference evidence="3 4" key="2">
    <citation type="submission" date="2009-03" db="EMBL/GenBank/DDBJ databases">
        <title>Comparison of the complete genome sequences of Rhodococcus erythropolis PR4 and Rhodococcus opacus B4.</title>
        <authorList>
            <person name="Takarada H."/>
            <person name="Sekine M."/>
            <person name="Hosoyama A."/>
            <person name="Yamada R."/>
            <person name="Fujisawa T."/>
            <person name="Omata S."/>
            <person name="Shimizu A."/>
            <person name="Tsukatani N."/>
            <person name="Tanikawa S."/>
            <person name="Fujita N."/>
            <person name="Harayama S."/>
        </authorList>
    </citation>
    <scope>NUCLEOTIDE SEQUENCE [LARGE SCALE GENOMIC DNA]</scope>
    <source>
        <strain evidence="3 4">B4</strain>
        <plasmid evidence="3 4">pROB02</plasmid>
    </source>
</reference>
<feature type="domain" description="Pyruvate phosphate dikinase AMP/ATP-binding" evidence="2">
    <location>
        <begin position="293"/>
        <end position="342"/>
    </location>
</feature>